<evidence type="ECO:0000256" key="3">
    <source>
        <dbReference type="ARBA" id="ARBA00006462"/>
    </source>
</evidence>
<dbReference type="PANTHER" id="PTHR23033:SF14">
    <property type="entry name" value="GLYCOPROTEIN-N-ACETYLGALACTOSAMINE 3-BETA-GALACTOSYLTRANSFERASE 1-RELATED"/>
    <property type="match status" value="1"/>
</dbReference>
<evidence type="ECO:0000256" key="6">
    <source>
        <dbReference type="ARBA" id="ARBA00022679"/>
    </source>
</evidence>
<dbReference type="InterPro" id="IPR003378">
    <property type="entry name" value="Fringe-like_glycosylTrfase"/>
</dbReference>
<dbReference type="EC" id="2.4.1.122" evidence="4"/>
<evidence type="ECO:0000256" key="5">
    <source>
        <dbReference type="ARBA" id="ARBA00022676"/>
    </source>
</evidence>
<evidence type="ECO:0000313" key="14">
    <source>
        <dbReference type="WBParaSite" id="TCONS_00015024.p1"/>
    </source>
</evidence>
<keyword evidence="11" id="KW-0472">Membrane</keyword>
<dbReference type="WBParaSite" id="TCONS_00015024.p1">
    <property type="protein sequence ID" value="TCONS_00015024.p1"/>
    <property type="gene ID" value="XLOC_010236"/>
</dbReference>
<evidence type="ECO:0000256" key="4">
    <source>
        <dbReference type="ARBA" id="ARBA00012557"/>
    </source>
</evidence>
<evidence type="ECO:0000256" key="1">
    <source>
        <dbReference type="ARBA" id="ARBA00004606"/>
    </source>
</evidence>
<evidence type="ECO:0000256" key="2">
    <source>
        <dbReference type="ARBA" id="ARBA00004922"/>
    </source>
</evidence>
<keyword evidence="13" id="KW-1185">Reference proteome</keyword>
<evidence type="ECO:0000256" key="10">
    <source>
        <dbReference type="ARBA" id="ARBA00022989"/>
    </source>
</evidence>
<evidence type="ECO:0000256" key="9">
    <source>
        <dbReference type="ARBA" id="ARBA00022968"/>
    </source>
</evidence>
<keyword evidence="9" id="KW-0735">Signal-anchor</keyword>
<dbReference type="Proteomes" id="UP000035681">
    <property type="component" value="Unplaced"/>
</dbReference>
<evidence type="ECO:0000256" key="7">
    <source>
        <dbReference type="ARBA" id="ARBA00022692"/>
    </source>
</evidence>
<keyword evidence="6" id="KW-0808">Transferase</keyword>
<keyword evidence="10" id="KW-1133">Transmembrane helix</keyword>
<comment type="subcellular location">
    <subcellularLocation>
        <location evidence="1">Membrane</location>
        <topology evidence="1">Single-pass type II membrane protein</topology>
    </subcellularLocation>
</comment>
<accession>A0AAF5DM55</accession>
<dbReference type="GO" id="GO:0016263">
    <property type="term" value="F:glycoprotein-N-acetylgalactosamine 3-beta-galactosyltransferase activity"/>
    <property type="evidence" value="ECO:0007669"/>
    <property type="project" value="UniProtKB-EC"/>
</dbReference>
<dbReference type="Gene3D" id="3.90.550.50">
    <property type="match status" value="1"/>
</dbReference>
<evidence type="ECO:0000256" key="11">
    <source>
        <dbReference type="ARBA" id="ARBA00023136"/>
    </source>
</evidence>
<dbReference type="AlphaFoldDB" id="A0AAF5DM55"/>
<dbReference type="PANTHER" id="PTHR23033">
    <property type="entry name" value="BETA1,3-GALACTOSYLTRANSFERASE"/>
    <property type="match status" value="1"/>
</dbReference>
<comment type="pathway">
    <text evidence="2">Protein modification; protein glycosylation.</text>
</comment>
<name>A0AAF5DM55_STRER</name>
<protein>
    <recommendedName>
        <fullName evidence="4">N-acetylgalactosaminide beta-1,3-galactosyltransferase</fullName>
        <ecNumber evidence="4">2.4.1.122</ecNumber>
    </recommendedName>
</protein>
<feature type="domain" description="Fringe-like glycosyltransferase" evidence="12">
    <location>
        <begin position="38"/>
        <end position="220"/>
    </location>
</feature>
<evidence type="ECO:0000313" key="13">
    <source>
        <dbReference type="Proteomes" id="UP000035681"/>
    </source>
</evidence>
<sequence length="317" mass="37168">TNNDNNLKTINNKMTNTKNENIYNDNNIISKFLYKKVKIFCLIITGPQYTTSRVKYQKETWLKRCNNYLYVSSLSNISLPSIGVDVVEGRDTLWEKIRFGLEYVYKYYFNKYDWFMLIDDDSYVFMENIRFFLLAQNPNKLLHYGFRMKELKSTNKEGYIQGGSGDVFNKKVLQKLINFGFKNDSICKKSTDNSGDVELGECLSNIGVRIGESRDFLSRLTFIPGPPDAFIGINDNSIFNSFKKLSYYTINRGIKSLSEYIISMHYVSGHNMYIIEYLLYQANVFGRQSSFNYNITRKKINDNYLKKMLLKKLNNNF</sequence>
<evidence type="ECO:0000259" key="12">
    <source>
        <dbReference type="Pfam" id="PF02434"/>
    </source>
</evidence>
<dbReference type="InterPro" id="IPR026050">
    <property type="entry name" value="C1GALT1/C1GALT1_chp1"/>
</dbReference>
<keyword evidence="5" id="KW-0328">Glycosyltransferase</keyword>
<dbReference type="Pfam" id="PF02434">
    <property type="entry name" value="Fringe"/>
    <property type="match status" value="1"/>
</dbReference>
<proteinExistence type="inferred from homology"/>
<dbReference type="GO" id="GO:0000166">
    <property type="term" value="F:nucleotide binding"/>
    <property type="evidence" value="ECO:0007669"/>
    <property type="project" value="UniProtKB-KW"/>
</dbReference>
<comment type="similarity">
    <text evidence="3">Belongs to the glycosyltransferase 31 family. Beta3-Gal-T subfamily.</text>
</comment>
<evidence type="ECO:0000256" key="8">
    <source>
        <dbReference type="ARBA" id="ARBA00022741"/>
    </source>
</evidence>
<keyword evidence="7" id="KW-0812">Transmembrane</keyword>
<keyword evidence="8" id="KW-0547">Nucleotide-binding</keyword>
<organism evidence="13 14">
    <name type="scientific">Strongyloides stercoralis</name>
    <name type="common">Threadworm</name>
    <dbReference type="NCBI Taxonomy" id="6248"/>
    <lineage>
        <taxon>Eukaryota</taxon>
        <taxon>Metazoa</taxon>
        <taxon>Ecdysozoa</taxon>
        <taxon>Nematoda</taxon>
        <taxon>Chromadorea</taxon>
        <taxon>Rhabditida</taxon>
        <taxon>Tylenchina</taxon>
        <taxon>Panagrolaimomorpha</taxon>
        <taxon>Strongyloidoidea</taxon>
        <taxon>Strongyloididae</taxon>
        <taxon>Strongyloides</taxon>
    </lineage>
</organism>
<reference evidence="14" key="1">
    <citation type="submission" date="2024-02" db="UniProtKB">
        <authorList>
            <consortium name="WormBaseParasite"/>
        </authorList>
    </citation>
    <scope>IDENTIFICATION</scope>
</reference>
<dbReference type="GO" id="GO:0016020">
    <property type="term" value="C:membrane"/>
    <property type="evidence" value="ECO:0007669"/>
    <property type="project" value="UniProtKB-SubCell"/>
</dbReference>